<dbReference type="OrthoDB" id="8217812at2"/>
<name>A0A1G9IHQ4_9BACT</name>
<reference evidence="1 2" key="1">
    <citation type="submission" date="2016-10" db="EMBL/GenBank/DDBJ databases">
        <authorList>
            <person name="de Groot N.N."/>
        </authorList>
    </citation>
    <scope>NUCLEOTIDE SEQUENCE [LARGE SCALE GENOMIC DNA]</scope>
    <source>
        <strain evidence="1 2">DSM 17813</strain>
    </source>
</reference>
<evidence type="ECO:0000313" key="1">
    <source>
        <dbReference type="EMBL" id="SDL24717.1"/>
    </source>
</evidence>
<sequence length="219" mass="25574">MLKDLKRIVEQNELIEADHLRRAAAVLLERQFLYSDADKDRKVYSALVNFSDYYRSLFDAMNHEYIHDREIGMVGILPRGRTNSLRLKKEEALLLLTLRLVYEDALENFRIKNNCAYTNSEKVLAKYEVSTGVDKRPLLTELRRILNDFRRMGVIDDIEENERVIDFRIRPAIRYVLNESWFRTLEVYAGIQSAGNLDPAEVDEIDAEEIEGAQDEASR</sequence>
<dbReference type="InterPro" id="IPR025449">
    <property type="entry name" value="JetB"/>
</dbReference>
<organism evidence="1 2">
    <name type="scientific">Geoalkalibacter ferrihydriticus</name>
    <dbReference type="NCBI Taxonomy" id="392333"/>
    <lineage>
        <taxon>Bacteria</taxon>
        <taxon>Pseudomonadati</taxon>
        <taxon>Thermodesulfobacteriota</taxon>
        <taxon>Desulfuromonadia</taxon>
        <taxon>Desulfuromonadales</taxon>
        <taxon>Geoalkalibacteraceae</taxon>
        <taxon>Geoalkalibacter</taxon>
    </lineage>
</organism>
<dbReference type="Proteomes" id="UP000182146">
    <property type="component" value="Unassembled WGS sequence"/>
</dbReference>
<evidence type="ECO:0000313" key="2">
    <source>
        <dbReference type="Proteomes" id="UP000182146"/>
    </source>
</evidence>
<evidence type="ECO:0008006" key="3">
    <source>
        <dbReference type="Google" id="ProtNLM"/>
    </source>
</evidence>
<dbReference type="AlphaFoldDB" id="A0A1G9IHQ4"/>
<dbReference type="Pfam" id="PF13835">
    <property type="entry name" value="DUF4194"/>
    <property type="match status" value="1"/>
</dbReference>
<dbReference type="RefSeq" id="WP_052446330.1">
    <property type="nucleotide sequence ID" value="NZ_FNGU01000001.1"/>
</dbReference>
<gene>
    <name evidence="1" type="ORF">SAMN05660860_00141</name>
</gene>
<dbReference type="EMBL" id="FNGU01000001">
    <property type="protein sequence ID" value="SDL24717.1"/>
    <property type="molecule type" value="Genomic_DNA"/>
</dbReference>
<proteinExistence type="predicted"/>
<protein>
    <recommendedName>
        <fullName evidence="3">DUF4194 domain-containing protein</fullName>
    </recommendedName>
</protein>
<accession>A0A1G9IHQ4</accession>
<dbReference type="STRING" id="392333.SAMN05660860_00141"/>